<dbReference type="Proteomes" id="UP000058012">
    <property type="component" value="Unassembled WGS sequence"/>
</dbReference>
<evidence type="ECO:0000313" key="3">
    <source>
        <dbReference type="Proteomes" id="UP000058012"/>
    </source>
</evidence>
<name>A0A117UWS1_9SPHN</name>
<dbReference type="STRING" id="1117702.AQZ52_03025"/>
<dbReference type="SUPFAM" id="SSF55797">
    <property type="entry name" value="PR-1-like"/>
    <property type="match status" value="1"/>
</dbReference>
<dbReference type="InterPro" id="IPR014044">
    <property type="entry name" value="CAP_dom"/>
</dbReference>
<accession>A0A117UWS1</accession>
<organism evidence="2 3">
    <name type="scientific">Novosphingobium fuchskuhlense</name>
    <dbReference type="NCBI Taxonomy" id="1117702"/>
    <lineage>
        <taxon>Bacteria</taxon>
        <taxon>Pseudomonadati</taxon>
        <taxon>Pseudomonadota</taxon>
        <taxon>Alphaproteobacteria</taxon>
        <taxon>Sphingomonadales</taxon>
        <taxon>Sphingomonadaceae</taxon>
        <taxon>Novosphingobium</taxon>
    </lineage>
</organism>
<gene>
    <name evidence="2" type="ORF">AQZ52_03025</name>
</gene>
<dbReference type="Pfam" id="PF00188">
    <property type="entry name" value="CAP"/>
    <property type="match status" value="1"/>
</dbReference>
<dbReference type="InterPro" id="IPR035940">
    <property type="entry name" value="CAP_sf"/>
</dbReference>
<reference evidence="2 3" key="1">
    <citation type="submission" date="2015-10" db="EMBL/GenBank/DDBJ databases">
        <title>Draft genome sequence of Novosphingobium fuchskuhlense DSM 25065 isolated from a surface water sample of the southwest basin of Lake Grosse Fuchskuhle.</title>
        <authorList>
            <person name="Ruckert C."/>
            <person name="Winkler A."/>
            <person name="Glaeser J."/>
            <person name="Grossart H.-P."/>
            <person name="Kalinowski J."/>
            <person name="Glaeser S."/>
        </authorList>
    </citation>
    <scope>NUCLEOTIDE SEQUENCE [LARGE SCALE GENOMIC DNA]</scope>
    <source>
        <strain evidence="2 3">FNE08-7</strain>
    </source>
</reference>
<dbReference type="AlphaFoldDB" id="A0A117UWS1"/>
<protein>
    <recommendedName>
        <fullName evidence="1">SCP domain-containing protein</fullName>
    </recommendedName>
</protein>
<proteinExistence type="predicted"/>
<feature type="domain" description="SCP" evidence="1">
    <location>
        <begin position="40"/>
        <end position="145"/>
    </location>
</feature>
<evidence type="ECO:0000313" key="2">
    <source>
        <dbReference type="EMBL" id="KUR72267.1"/>
    </source>
</evidence>
<sequence length="291" mass="31576">MALPINEGPWANTKSLNAELPDPARCVPGILRAHVKIDFLNAFNALRALHGLAPVRYNASADQAVAEAALLMAANNALSHDPPPSWACWTAAGAAAAGSSNLLGGVSSPYLAYEDNTAMLAEWLIEGDGDELGHRRWLLDPYLDQTTLGRVITVQPGGVRVDSAAMKVFDFPQETAERHHAQTAAPSFVAWPQGDYPAYFFSPHARLSFSASQDADVLAKVDFADAKVIISDLERSLPVRDQRWDNEEFGVSNCLSWRVDGIVPGKTYHVTINGIRGAPKSSYTYAFRITD</sequence>
<keyword evidence="3" id="KW-1185">Reference proteome</keyword>
<evidence type="ECO:0000259" key="1">
    <source>
        <dbReference type="Pfam" id="PF00188"/>
    </source>
</evidence>
<dbReference type="Gene3D" id="3.40.33.10">
    <property type="entry name" value="CAP"/>
    <property type="match status" value="1"/>
</dbReference>
<comment type="caution">
    <text evidence="2">The sequence shown here is derived from an EMBL/GenBank/DDBJ whole genome shotgun (WGS) entry which is preliminary data.</text>
</comment>
<dbReference type="EMBL" id="LLZS01000003">
    <property type="protein sequence ID" value="KUR72267.1"/>
    <property type="molecule type" value="Genomic_DNA"/>
</dbReference>